<sequence length="133" mass="15911">MNPTENHTVHNDVKKWFQSKGFEKVQFNNDKEFFSTDWLAESVSFKLTKVKGFDTFIKSAFGGAILVFEYKIEDNKINYNCYAPIWLFGIWAIKLNFRKKVSYLFQYLKEGYKIKEEFDHFINVELPNNYANY</sequence>
<evidence type="ECO:0000313" key="2">
    <source>
        <dbReference type="Proteomes" id="UP000006049"/>
    </source>
</evidence>
<protein>
    <submittedName>
        <fullName evidence="1">Uncharacterized protein</fullName>
    </submittedName>
</protein>
<evidence type="ECO:0000313" key="1">
    <source>
        <dbReference type="EMBL" id="AFL79616.1"/>
    </source>
</evidence>
<dbReference type="KEGG" id="asl:Aeqsu_0084"/>
<name>I3YRJ8_AEQSU</name>
<organism evidence="1 2">
    <name type="scientific">Aequorivita sublithincola (strain DSM 14238 / LMG 21431 / ACAM 643 / 9-3)</name>
    <dbReference type="NCBI Taxonomy" id="746697"/>
    <lineage>
        <taxon>Bacteria</taxon>
        <taxon>Pseudomonadati</taxon>
        <taxon>Bacteroidota</taxon>
        <taxon>Flavobacteriia</taxon>
        <taxon>Flavobacteriales</taxon>
        <taxon>Flavobacteriaceae</taxon>
        <taxon>Aequorivita</taxon>
    </lineage>
</organism>
<dbReference type="RefSeq" id="WP_014780874.1">
    <property type="nucleotide sequence ID" value="NC_018013.1"/>
</dbReference>
<dbReference type="Proteomes" id="UP000006049">
    <property type="component" value="Chromosome"/>
</dbReference>
<proteinExistence type="predicted"/>
<dbReference type="EMBL" id="CP003280">
    <property type="protein sequence ID" value="AFL79616.1"/>
    <property type="molecule type" value="Genomic_DNA"/>
</dbReference>
<reference evidence="1 2" key="1">
    <citation type="submission" date="2012-06" db="EMBL/GenBank/DDBJ databases">
        <title>The complete genome of Aequorivita sublithincola DSM 14238.</title>
        <authorList>
            <consortium name="US DOE Joint Genome Institute (JGI-PGF)"/>
            <person name="Lucas S."/>
            <person name="Copeland A."/>
            <person name="Lapidus A."/>
            <person name="Goodwin L."/>
            <person name="Pitluck S."/>
            <person name="Peters L."/>
            <person name="Munk A.C.C."/>
            <person name="Kyrpides N."/>
            <person name="Mavromatis K."/>
            <person name="Pagani I."/>
            <person name="Ivanova N."/>
            <person name="Ovchinnikova G."/>
            <person name="Zeytun A."/>
            <person name="Detter J.C."/>
            <person name="Han C."/>
            <person name="Land M."/>
            <person name="Hauser L."/>
            <person name="Markowitz V."/>
            <person name="Cheng J.-F."/>
            <person name="Hugenholtz P."/>
            <person name="Woyke T."/>
            <person name="Wu D."/>
            <person name="Tindall B."/>
            <person name="Faehnrich R."/>
            <person name="Brambilla E."/>
            <person name="Klenk H.-P."/>
            <person name="Eisen J.A."/>
        </authorList>
    </citation>
    <scope>NUCLEOTIDE SEQUENCE [LARGE SCALE GENOMIC DNA]</scope>
    <source>
        <strain evidence="2">DSM 14238 / LMG 21431 / ACAM 643 / 9-3</strain>
    </source>
</reference>
<keyword evidence="2" id="KW-1185">Reference proteome</keyword>
<accession>I3YRJ8</accession>
<dbReference type="AlphaFoldDB" id="I3YRJ8"/>
<gene>
    <name evidence="1" type="ordered locus">Aeqsu_0084</name>
</gene>
<dbReference type="HOGENOM" id="CLU_1902218_0_0_10"/>